<dbReference type="InterPro" id="IPR040397">
    <property type="entry name" value="SWAP"/>
</dbReference>
<gene>
    <name evidence="7" type="ORF">LSTR_LSTR017151</name>
</gene>
<dbReference type="GO" id="GO:0003723">
    <property type="term" value="F:RNA binding"/>
    <property type="evidence" value="ECO:0007669"/>
    <property type="project" value="UniProtKB-KW"/>
</dbReference>
<organism evidence="7 8">
    <name type="scientific">Laodelphax striatellus</name>
    <name type="common">Small brown planthopper</name>
    <name type="synonym">Delphax striatella</name>
    <dbReference type="NCBI Taxonomy" id="195883"/>
    <lineage>
        <taxon>Eukaryota</taxon>
        <taxon>Metazoa</taxon>
        <taxon>Ecdysozoa</taxon>
        <taxon>Arthropoda</taxon>
        <taxon>Hexapoda</taxon>
        <taxon>Insecta</taxon>
        <taxon>Pterygota</taxon>
        <taxon>Neoptera</taxon>
        <taxon>Paraneoptera</taxon>
        <taxon>Hemiptera</taxon>
        <taxon>Auchenorrhyncha</taxon>
        <taxon>Fulgoroidea</taxon>
        <taxon>Delphacidae</taxon>
        <taxon>Criomorphinae</taxon>
        <taxon>Laodelphax</taxon>
    </lineage>
</organism>
<dbReference type="PANTHER" id="PTHR13161:SF15">
    <property type="entry name" value="SPLICING FACTOR, SUPPRESSOR OF WHITE-APRICOT HOMOLOG"/>
    <property type="match status" value="1"/>
</dbReference>
<dbReference type="GO" id="GO:0000395">
    <property type="term" value="P:mRNA 5'-splice site recognition"/>
    <property type="evidence" value="ECO:0007669"/>
    <property type="project" value="TreeGrafter"/>
</dbReference>
<dbReference type="EMBL" id="QKKF02024939">
    <property type="protein sequence ID" value="RZF37216.1"/>
    <property type="molecule type" value="Genomic_DNA"/>
</dbReference>
<dbReference type="OrthoDB" id="5836667at2759"/>
<feature type="non-terminal residue" evidence="7">
    <location>
        <position position="201"/>
    </location>
</feature>
<evidence type="ECO:0000256" key="3">
    <source>
        <dbReference type="ARBA" id="ARBA00022884"/>
    </source>
</evidence>
<evidence type="ECO:0000313" key="8">
    <source>
        <dbReference type="Proteomes" id="UP000291343"/>
    </source>
</evidence>
<name>A0A482WV86_LAOST</name>
<dbReference type="InterPro" id="IPR019147">
    <property type="entry name" value="SWAP_N_domain"/>
</dbReference>
<keyword evidence="4" id="KW-0508">mRNA splicing</keyword>
<reference evidence="7 8" key="1">
    <citation type="journal article" date="2017" name="Gigascience">
        <title>Genome sequence of the small brown planthopper, Laodelphax striatellus.</title>
        <authorList>
            <person name="Zhu J."/>
            <person name="Jiang F."/>
            <person name="Wang X."/>
            <person name="Yang P."/>
            <person name="Bao Y."/>
            <person name="Zhao W."/>
            <person name="Wang W."/>
            <person name="Lu H."/>
            <person name="Wang Q."/>
            <person name="Cui N."/>
            <person name="Li J."/>
            <person name="Chen X."/>
            <person name="Luo L."/>
            <person name="Yu J."/>
            <person name="Kang L."/>
            <person name="Cui F."/>
        </authorList>
    </citation>
    <scope>NUCLEOTIDE SEQUENCE [LARGE SCALE GENOMIC DNA]</scope>
    <source>
        <strain evidence="7">Lst14</strain>
    </source>
</reference>
<keyword evidence="8" id="KW-1185">Reference proteome</keyword>
<dbReference type="PANTHER" id="PTHR13161">
    <property type="entry name" value="SPLICING FACTOR SUPPRESSOR OF WHITE APRICOT"/>
    <property type="match status" value="1"/>
</dbReference>
<comment type="caution">
    <text evidence="7">The sequence shown here is derived from an EMBL/GenBank/DDBJ whole genome shotgun (WGS) entry which is preliminary data.</text>
</comment>
<feature type="domain" description="Suppressor of white apricot N-terminal" evidence="6">
    <location>
        <begin position="26"/>
        <end position="150"/>
    </location>
</feature>
<protein>
    <recommendedName>
        <fullName evidence="6">Suppressor of white apricot N-terminal domain-containing protein</fullName>
    </recommendedName>
</protein>
<evidence type="ECO:0000256" key="4">
    <source>
        <dbReference type="ARBA" id="ARBA00023187"/>
    </source>
</evidence>
<dbReference type="Proteomes" id="UP000291343">
    <property type="component" value="Unassembled WGS sequence"/>
</dbReference>
<dbReference type="AlphaFoldDB" id="A0A482WV86"/>
<keyword evidence="2" id="KW-0677">Repeat</keyword>
<dbReference type="STRING" id="195883.A0A482WV86"/>
<evidence type="ECO:0000256" key="5">
    <source>
        <dbReference type="SAM" id="MobiDB-lite"/>
    </source>
</evidence>
<dbReference type="InParanoid" id="A0A482WV86"/>
<sequence length="201" mass="23668">MAYQRQNWQVNESGRPILRKKDEPEEELLVFGYACKLFRDDEKALYVDQGKHLIPWMGNDSLRIDRYDVRGAVYDLSQFETTRQEEPLWFNLSQEEMKIEQMCDEERYRALTTNEDEEALYQEEELKRLHQALGSDKAYGQVSYKYDDEDGDKEGDKNGEEDKSDETNNQKEELDEPFKPPVELDLPQGMIIPESVKLNAI</sequence>
<keyword evidence="1" id="KW-0507">mRNA processing</keyword>
<evidence type="ECO:0000256" key="1">
    <source>
        <dbReference type="ARBA" id="ARBA00022664"/>
    </source>
</evidence>
<dbReference type="SMART" id="SM01141">
    <property type="entry name" value="DRY_EERY"/>
    <property type="match status" value="1"/>
</dbReference>
<evidence type="ECO:0000259" key="6">
    <source>
        <dbReference type="SMART" id="SM01141"/>
    </source>
</evidence>
<feature type="region of interest" description="Disordered" evidence="5">
    <location>
        <begin position="140"/>
        <end position="201"/>
    </location>
</feature>
<proteinExistence type="predicted"/>
<evidence type="ECO:0000313" key="7">
    <source>
        <dbReference type="EMBL" id="RZF37216.1"/>
    </source>
</evidence>
<evidence type="ECO:0000256" key="2">
    <source>
        <dbReference type="ARBA" id="ARBA00022737"/>
    </source>
</evidence>
<dbReference type="Pfam" id="PF09750">
    <property type="entry name" value="DRY_EERY"/>
    <property type="match status" value="1"/>
</dbReference>
<keyword evidence="3" id="KW-0694">RNA-binding</keyword>
<accession>A0A482WV86</accession>
<feature type="compositionally biased region" description="Basic and acidic residues" evidence="5">
    <location>
        <begin position="154"/>
        <end position="178"/>
    </location>
</feature>